<evidence type="ECO:0000313" key="6">
    <source>
        <dbReference type="Proteomes" id="UP001206572"/>
    </source>
</evidence>
<evidence type="ECO:0000256" key="2">
    <source>
        <dbReference type="ARBA" id="ARBA00022729"/>
    </source>
</evidence>
<accession>A0ABT2AQ78</accession>
<evidence type="ECO:0000256" key="1">
    <source>
        <dbReference type="ARBA" id="ARBA00004442"/>
    </source>
</evidence>
<evidence type="ECO:0000256" key="3">
    <source>
        <dbReference type="SAM" id="SignalP"/>
    </source>
</evidence>
<evidence type="ECO:0000313" key="5">
    <source>
        <dbReference type="EMBL" id="MCS0597873.1"/>
    </source>
</evidence>
<comment type="caution">
    <text evidence="5">The sequence shown here is derived from an EMBL/GenBank/DDBJ whole genome shotgun (WGS) entry which is preliminary data.</text>
</comment>
<proteinExistence type="predicted"/>
<feature type="chain" id="PRO_5045366989" evidence="3">
    <location>
        <begin position="20"/>
        <end position="221"/>
    </location>
</feature>
<keyword evidence="2 3" id="KW-0732">Signal</keyword>
<dbReference type="RefSeq" id="WP_258828894.1">
    <property type="nucleotide sequence ID" value="NZ_JANUHA010000011.1"/>
</dbReference>
<evidence type="ECO:0000259" key="4">
    <source>
        <dbReference type="Pfam" id="PF13505"/>
    </source>
</evidence>
<dbReference type="SUPFAM" id="SSF56925">
    <property type="entry name" value="OMPA-like"/>
    <property type="match status" value="1"/>
</dbReference>
<sequence length="221" mass="23287">MHVKAYVFVAGLFAIGAQAQQLESEPIETARLSTDAKGRFGPLAEGFKRYEPLYGGNEAGNPNDRQFTGFRTDPRLVLGYAFTRNFAIEAGYSHLRDRGFHKIEPGPVDQALAAGALGVKSNTTYVAAKLTVPLSERLNAYGKFGIAHSQVKNDGLLPPGATMGGEPLGTSGKGAYGAIGAQFKVNERTTIKAEARSNGSASKFDSVSNASGLRGSVGIGF</sequence>
<gene>
    <name evidence="5" type="ORF">NX780_16105</name>
</gene>
<feature type="signal peptide" evidence="3">
    <location>
        <begin position="1"/>
        <end position="19"/>
    </location>
</feature>
<feature type="domain" description="Outer membrane protein beta-barrel" evidence="4">
    <location>
        <begin position="77"/>
        <end position="209"/>
    </location>
</feature>
<dbReference type="InterPro" id="IPR011250">
    <property type="entry name" value="OMP/PagP_B-barrel"/>
</dbReference>
<keyword evidence="6" id="KW-1185">Reference proteome</keyword>
<dbReference type="Pfam" id="PF13505">
    <property type="entry name" value="OMP_b-brl"/>
    <property type="match status" value="1"/>
</dbReference>
<dbReference type="Proteomes" id="UP001206572">
    <property type="component" value="Unassembled WGS sequence"/>
</dbReference>
<name>A0ABT2AQ78_9BURK</name>
<dbReference type="EMBL" id="JANUHA010000011">
    <property type="protein sequence ID" value="MCS0597873.1"/>
    <property type="molecule type" value="Genomic_DNA"/>
</dbReference>
<reference evidence="5 6" key="1">
    <citation type="submission" date="2022-08" db="EMBL/GenBank/DDBJ databases">
        <title>Reclassification of Massilia species as members of the genera Telluria, Duganella, Pseudoduganella, Mokoshia gen. nov. and Zemynaea gen. nov. using orthogonal and non-orthogonal genome-based approaches.</title>
        <authorList>
            <person name="Bowman J.P."/>
        </authorList>
    </citation>
    <scope>NUCLEOTIDE SEQUENCE [LARGE SCALE GENOMIC DNA]</scope>
    <source>
        <strain evidence="5 6">JCM 31661</strain>
    </source>
</reference>
<dbReference type="Gene3D" id="2.40.160.20">
    <property type="match status" value="1"/>
</dbReference>
<comment type="subcellular location">
    <subcellularLocation>
        <location evidence="1">Cell outer membrane</location>
    </subcellularLocation>
</comment>
<organism evidence="5 6">
    <name type="scientific">Massilia agri</name>
    <dbReference type="NCBI Taxonomy" id="1886785"/>
    <lineage>
        <taxon>Bacteria</taxon>
        <taxon>Pseudomonadati</taxon>
        <taxon>Pseudomonadota</taxon>
        <taxon>Betaproteobacteria</taxon>
        <taxon>Burkholderiales</taxon>
        <taxon>Oxalobacteraceae</taxon>
        <taxon>Telluria group</taxon>
        <taxon>Massilia</taxon>
    </lineage>
</organism>
<protein>
    <submittedName>
        <fullName evidence="5">Porin family protein</fullName>
    </submittedName>
</protein>
<dbReference type="InterPro" id="IPR027385">
    <property type="entry name" value="Beta-barrel_OMP"/>
</dbReference>